<keyword evidence="3" id="KW-1185">Reference proteome</keyword>
<feature type="region of interest" description="Disordered" evidence="1">
    <location>
        <begin position="62"/>
        <end position="84"/>
    </location>
</feature>
<evidence type="ECO:0000256" key="1">
    <source>
        <dbReference type="SAM" id="MobiDB-lite"/>
    </source>
</evidence>
<organism evidence="2 3">
    <name type="scientific">Clunio marinus</name>
    <dbReference type="NCBI Taxonomy" id="568069"/>
    <lineage>
        <taxon>Eukaryota</taxon>
        <taxon>Metazoa</taxon>
        <taxon>Ecdysozoa</taxon>
        <taxon>Arthropoda</taxon>
        <taxon>Hexapoda</taxon>
        <taxon>Insecta</taxon>
        <taxon>Pterygota</taxon>
        <taxon>Neoptera</taxon>
        <taxon>Endopterygota</taxon>
        <taxon>Diptera</taxon>
        <taxon>Nematocera</taxon>
        <taxon>Chironomoidea</taxon>
        <taxon>Chironomidae</taxon>
        <taxon>Clunio</taxon>
    </lineage>
</organism>
<dbReference type="Proteomes" id="UP000183832">
    <property type="component" value="Unassembled WGS sequence"/>
</dbReference>
<reference evidence="2 3" key="1">
    <citation type="submission" date="2015-04" db="EMBL/GenBank/DDBJ databases">
        <authorList>
            <person name="Syromyatnikov M.Y."/>
            <person name="Popov V.N."/>
        </authorList>
    </citation>
    <scope>NUCLEOTIDE SEQUENCE [LARGE SCALE GENOMIC DNA]</scope>
</reference>
<gene>
    <name evidence="2" type="ORF">CLUMA_CG011459</name>
</gene>
<dbReference type="EMBL" id="CVRI01000047">
    <property type="protein sequence ID" value="CRK98091.1"/>
    <property type="molecule type" value="Genomic_DNA"/>
</dbReference>
<sequence length="84" mass="9864">MHIQVKELNYFNVRAENYAEKLNISSCIQASKGRTRNGPNLLLIYKERTVQINDDIADNADYRQNEFSPSHPQHHNRPQMRLLV</sequence>
<proteinExistence type="predicted"/>
<dbReference type="AlphaFoldDB" id="A0A1J1ID05"/>
<evidence type="ECO:0000313" key="2">
    <source>
        <dbReference type="EMBL" id="CRK98091.1"/>
    </source>
</evidence>
<name>A0A1J1ID05_9DIPT</name>
<evidence type="ECO:0000313" key="3">
    <source>
        <dbReference type="Proteomes" id="UP000183832"/>
    </source>
</evidence>
<accession>A0A1J1ID05</accession>
<protein>
    <submittedName>
        <fullName evidence="2">CLUMA_CG011459, isoform A</fullName>
    </submittedName>
</protein>